<name>B7K0X7_RIPO1</name>
<protein>
    <submittedName>
        <fullName evidence="1">Uncharacterized protein</fullName>
    </submittedName>
</protein>
<dbReference type="RefSeq" id="WP_012594393.1">
    <property type="nucleotide sequence ID" value="NC_011726.1"/>
</dbReference>
<reference evidence="2" key="1">
    <citation type="journal article" date="2011" name="MBio">
        <title>Novel metabolic attributes of the genus Cyanothece, comprising a group of unicellular nitrogen-fixing Cyanobacteria.</title>
        <authorList>
            <person name="Bandyopadhyay A."/>
            <person name="Elvitigala T."/>
            <person name="Welsh E."/>
            <person name="Stockel J."/>
            <person name="Liberton M."/>
            <person name="Min H."/>
            <person name="Sherman L.A."/>
            <person name="Pakrasi H.B."/>
        </authorList>
    </citation>
    <scope>NUCLEOTIDE SEQUENCE [LARGE SCALE GENOMIC DNA]</scope>
    <source>
        <strain evidence="2">PCC 8801</strain>
    </source>
</reference>
<dbReference type="KEGG" id="cyp:PCC8801_1043"/>
<dbReference type="eggNOG" id="ENOG502ZIHJ">
    <property type="taxonomic scope" value="Bacteria"/>
</dbReference>
<dbReference type="OrthoDB" id="428642at2"/>
<proteinExistence type="predicted"/>
<evidence type="ECO:0000313" key="2">
    <source>
        <dbReference type="Proteomes" id="UP000008204"/>
    </source>
</evidence>
<dbReference type="EMBL" id="CP001287">
    <property type="protein sequence ID" value="ACK65118.1"/>
    <property type="molecule type" value="Genomic_DNA"/>
</dbReference>
<gene>
    <name evidence="1" type="ordered locus">PCC8801_1043</name>
</gene>
<dbReference type="STRING" id="41431.PCC8801_1043"/>
<organism evidence="1 2">
    <name type="scientific">Rippkaea orientalis (strain PCC 8801 / RF-1)</name>
    <name type="common">Cyanothece sp. (strain PCC 8801)</name>
    <dbReference type="NCBI Taxonomy" id="41431"/>
    <lineage>
        <taxon>Bacteria</taxon>
        <taxon>Bacillati</taxon>
        <taxon>Cyanobacteriota</taxon>
        <taxon>Cyanophyceae</taxon>
        <taxon>Oscillatoriophycideae</taxon>
        <taxon>Chroococcales</taxon>
        <taxon>Aphanothecaceae</taxon>
        <taxon>Rippkaea</taxon>
        <taxon>Rippkaea orientalis</taxon>
    </lineage>
</organism>
<keyword evidence="2" id="KW-1185">Reference proteome</keyword>
<dbReference type="Proteomes" id="UP000008204">
    <property type="component" value="Chromosome"/>
</dbReference>
<evidence type="ECO:0000313" key="1">
    <source>
        <dbReference type="EMBL" id="ACK65118.1"/>
    </source>
</evidence>
<dbReference type="HOGENOM" id="CLU_2232124_0_0_3"/>
<dbReference type="AlphaFoldDB" id="B7K0X7"/>
<sequence>MAVPVQKLPETELKTSPDFRKIIEYLDKAAKNGAKFYLKKEGVDQGLKSIRFEPWILHSEVGIRLVRYLLKAERSGDKIYVTKPNEGVKRVSFLGQNRRKFRNNG</sequence>
<accession>B7K0X7</accession>